<feature type="compositionally biased region" description="Basic and acidic residues" evidence="3">
    <location>
        <begin position="67"/>
        <end position="77"/>
    </location>
</feature>
<reference evidence="5 6" key="1">
    <citation type="submission" date="2023-10" db="EMBL/GenBank/DDBJ databases">
        <title>Draft Genome Sequence of Candida saopaulonensis from a very Premature Infant with Sepsis.</title>
        <authorList>
            <person name="Ning Y."/>
            <person name="Dai R."/>
            <person name="Xiao M."/>
            <person name="Xu Y."/>
            <person name="Yan Q."/>
            <person name="Zhang L."/>
        </authorList>
    </citation>
    <scope>NUCLEOTIDE SEQUENCE [LARGE SCALE GENOMIC DNA]</scope>
    <source>
        <strain evidence="5 6">19XY460</strain>
    </source>
</reference>
<evidence type="ECO:0000256" key="1">
    <source>
        <dbReference type="ARBA" id="ARBA00022737"/>
    </source>
</evidence>
<feature type="compositionally biased region" description="Basic and acidic residues" evidence="3">
    <location>
        <begin position="7"/>
        <end position="20"/>
    </location>
</feature>
<accession>A0AAX4HBW4</accession>
<name>A0AAX4HBW4_9ASCO</name>
<protein>
    <recommendedName>
        <fullName evidence="4">K Homology domain-containing protein</fullName>
    </recommendedName>
</protein>
<dbReference type="Gene3D" id="3.30.1370.10">
    <property type="entry name" value="K Homology domain, type 1"/>
    <property type="match status" value="3"/>
</dbReference>
<dbReference type="AlphaFoldDB" id="A0AAX4HBW4"/>
<dbReference type="InterPro" id="IPR004088">
    <property type="entry name" value="KH_dom_type_1"/>
</dbReference>
<evidence type="ECO:0000256" key="3">
    <source>
        <dbReference type="SAM" id="MobiDB-lite"/>
    </source>
</evidence>
<dbReference type="Pfam" id="PF00013">
    <property type="entry name" value="KH_1"/>
    <property type="match status" value="3"/>
</dbReference>
<dbReference type="GO" id="GO:0003723">
    <property type="term" value="F:RNA binding"/>
    <property type="evidence" value="ECO:0007669"/>
    <property type="project" value="UniProtKB-UniRule"/>
</dbReference>
<keyword evidence="1" id="KW-0677">Repeat</keyword>
<gene>
    <name evidence="5" type="ORF">PUMCH_003365</name>
</gene>
<dbReference type="EMBL" id="CP138897">
    <property type="protein sequence ID" value="WPK26020.1"/>
    <property type="molecule type" value="Genomic_DNA"/>
</dbReference>
<feature type="region of interest" description="Disordered" evidence="3">
    <location>
        <begin position="1"/>
        <end position="20"/>
    </location>
</feature>
<dbReference type="KEGG" id="asau:88174429"/>
<evidence type="ECO:0000313" key="5">
    <source>
        <dbReference type="EMBL" id="WPK26020.1"/>
    </source>
</evidence>
<evidence type="ECO:0000313" key="6">
    <source>
        <dbReference type="Proteomes" id="UP001338582"/>
    </source>
</evidence>
<dbReference type="PROSITE" id="PS50084">
    <property type="entry name" value="KH_TYPE_1"/>
    <property type="match status" value="3"/>
</dbReference>
<keyword evidence="2" id="KW-0694">RNA-binding</keyword>
<feature type="region of interest" description="Disordered" evidence="3">
    <location>
        <begin position="26"/>
        <end position="91"/>
    </location>
</feature>
<evidence type="ECO:0000256" key="2">
    <source>
        <dbReference type="PROSITE-ProRule" id="PRU00117"/>
    </source>
</evidence>
<dbReference type="GeneID" id="88174429"/>
<feature type="domain" description="K Homology" evidence="4">
    <location>
        <begin position="180"/>
        <end position="251"/>
    </location>
</feature>
<dbReference type="InterPro" id="IPR036612">
    <property type="entry name" value="KH_dom_type_1_sf"/>
</dbReference>
<dbReference type="PANTHER" id="PTHR10288">
    <property type="entry name" value="KH DOMAIN CONTAINING RNA BINDING PROTEIN"/>
    <property type="match status" value="1"/>
</dbReference>
<sequence length="467" mass="51472">MSNILKRKNEDTDTAAKDQLKKRLALDSEQLELSEKQHETEQTAPLVHDPDENGDQTQYQDPETDPEGPKVESRESNLPESHPAKPIYTAKDKEDPNLSLVRMLCPVKEAAAIVGKKGEKISHLREKANVRIYISENLKNVPERVVTIKGSAENVARAFGLVTRTILEEPEDEPASVSSKQYVMKLLVPHPMVGYLIGKGGLNFREIEEKSAAKLKASEQPMPFSTDRILSVSGVADAIHIALYFICQTMLSQKDNVKKHKVIFYNPANARHHQPMGPGPMMSMPMGNGPHPYMSHSLMPMHGMGPGPGPNAGMNPQKPYNFQMMFQPTARPQYDPPAQPMGAPVPVPTQNSFTDEHGNTLVGDVITNIPVQVSSNPDKFTQDVYVANINIGSVIGKGGNNIKQIREISTCAYVKIEPDMNHSILLGGGRGMTSVRKLTLTGTYNAIQSAIYLINQRISSDKERNVV</sequence>
<proteinExistence type="predicted"/>
<feature type="domain" description="K Homology" evidence="4">
    <location>
        <begin position="97"/>
        <end position="167"/>
    </location>
</feature>
<dbReference type="RefSeq" id="XP_062878402.1">
    <property type="nucleotide sequence ID" value="XM_063022332.1"/>
</dbReference>
<dbReference type="InterPro" id="IPR004087">
    <property type="entry name" value="KH_dom"/>
</dbReference>
<dbReference type="SUPFAM" id="SSF54791">
    <property type="entry name" value="Eukaryotic type KH-domain (KH-domain type I)"/>
    <property type="match status" value="3"/>
</dbReference>
<evidence type="ECO:0000259" key="4">
    <source>
        <dbReference type="SMART" id="SM00322"/>
    </source>
</evidence>
<dbReference type="SMART" id="SM00322">
    <property type="entry name" value="KH"/>
    <property type="match status" value="3"/>
</dbReference>
<dbReference type="Proteomes" id="UP001338582">
    <property type="component" value="Chromosome 4"/>
</dbReference>
<organism evidence="5 6">
    <name type="scientific">Australozyma saopauloensis</name>
    <dbReference type="NCBI Taxonomy" id="291208"/>
    <lineage>
        <taxon>Eukaryota</taxon>
        <taxon>Fungi</taxon>
        <taxon>Dikarya</taxon>
        <taxon>Ascomycota</taxon>
        <taxon>Saccharomycotina</taxon>
        <taxon>Pichiomycetes</taxon>
        <taxon>Metschnikowiaceae</taxon>
        <taxon>Australozyma</taxon>
    </lineage>
</organism>
<feature type="domain" description="K Homology" evidence="4">
    <location>
        <begin position="378"/>
        <end position="459"/>
    </location>
</feature>
<keyword evidence="6" id="KW-1185">Reference proteome</keyword>